<protein>
    <submittedName>
        <fullName evidence="3">RsbT co-antagonist protein RsbR</fullName>
    </submittedName>
</protein>
<accession>A0A1I5V809</accession>
<organism evidence="3 4">
    <name type="scientific">Amycolatopsis arida</name>
    <dbReference type="NCBI Taxonomy" id="587909"/>
    <lineage>
        <taxon>Bacteria</taxon>
        <taxon>Bacillati</taxon>
        <taxon>Actinomycetota</taxon>
        <taxon>Actinomycetes</taxon>
        <taxon>Pseudonocardiales</taxon>
        <taxon>Pseudonocardiaceae</taxon>
        <taxon>Amycolatopsis</taxon>
    </lineage>
</organism>
<dbReference type="Proteomes" id="UP000198727">
    <property type="component" value="Unassembled WGS sequence"/>
</dbReference>
<evidence type="ECO:0000256" key="1">
    <source>
        <dbReference type="ARBA" id="ARBA00022553"/>
    </source>
</evidence>
<proteinExistence type="predicted"/>
<dbReference type="EMBL" id="FOWW01000004">
    <property type="protein sequence ID" value="SFQ03663.1"/>
    <property type="molecule type" value="Genomic_DNA"/>
</dbReference>
<dbReference type="OrthoDB" id="9800154at2"/>
<dbReference type="STRING" id="587909.SAMN05421810_104267"/>
<dbReference type="PROSITE" id="PS50801">
    <property type="entry name" value="STAS"/>
    <property type="match status" value="1"/>
</dbReference>
<dbReference type="InterPro" id="IPR002645">
    <property type="entry name" value="STAS_dom"/>
</dbReference>
<feature type="domain" description="STAS" evidence="2">
    <location>
        <begin position="159"/>
        <end position="270"/>
    </location>
</feature>
<gene>
    <name evidence="3" type="ORF">SAMN05421810_104267</name>
</gene>
<dbReference type="SUPFAM" id="SSF52091">
    <property type="entry name" value="SpoIIaa-like"/>
    <property type="match status" value="1"/>
</dbReference>
<dbReference type="Pfam" id="PF01740">
    <property type="entry name" value="STAS"/>
    <property type="match status" value="1"/>
</dbReference>
<dbReference type="Gene3D" id="3.30.750.24">
    <property type="entry name" value="STAS domain"/>
    <property type="match status" value="1"/>
</dbReference>
<dbReference type="PANTHER" id="PTHR33745">
    <property type="entry name" value="RSBT ANTAGONIST PROTEIN RSBS-RELATED"/>
    <property type="match status" value="1"/>
</dbReference>
<evidence type="ECO:0000313" key="3">
    <source>
        <dbReference type="EMBL" id="SFQ03663.1"/>
    </source>
</evidence>
<evidence type="ECO:0000313" key="4">
    <source>
        <dbReference type="Proteomes" id="UP000198727"/>
    </source>
</evidence>
<dbReference type="RefSeq" id="WP_092530645.1">
    <property type="nucleotide sequence ID" value="NZ_FOWW01000004.1"/>
</dbReference>
<dbReference type="CDD" id="cd07041">
    <property type="entry name" value="STAS_RsbR_RsbS_like"/>
    <property type="match status" value="1"/>
</dbReference>
<keyword evidence="1" id="KW-0597">Phosphoprotein</keyword>
<dbReference type="InterPro" id="IPR036513">
    <property type="entry name" value="STAS_dom_sf"/>
</dbReference>
<evidence type="ECO:0000259" key="2">
    <source>
        <dbReference type="PROSITE" id="PS50801"/>
    </source>
</evidence>
<dbReference type="InterPro" id="IPR051932">
    <property type="entry name" value="Bact_StressResp_Reg"/>
</dbReference>
<sequence>MRFEDEVGAAAGDLVLESRNAISEAWLRLPVFARRRGYDEEQAVADCHALVSAVAEAVRDGRAHDPASPAFAQAKPILSELADARARAGVSAAQAALELNDLKAPLLELLVRRKDHAAHLEAALLSTAVDSLRLLLMDLALNVGSDVIAAQRQQLMELSTPVITLWKGVLAVPLIGTLDSARSQTAMENLLHAIVDQRAEVAILDITGVPTIDTMVAQHLLKTAMAARLMGAHCIISGIRPQIAQTMVQLGIDLEEVTTRASLSDALAFALDRFGVTVRKAGQS</sequence>
<reference evidence="4" key="1">
    <citation type="submission" date="2016-10" db="EMBL/GenBank/DDBJ databases">
        <authorList>
            <person name="Varghese N."/>
            <person name="Submissions S."/>
        </authorList>
    </citation>
    <scope>NUCLEOTIDE SEQUENCE [LARGE SCALE GENOMIC DNA]</scope>
    <source>
        <strain evidence="4">CGMCC 4.5579</strain>
    </source>
</reference>
<keyword evidence="4" id="KW-1185">Reference proteome</keyword>
<dbReference type="AlphaFoldDB" id="A0A1I5V809"/>
<dbReference type="PANTHER" id="PTHR33745:SF3">
    <property type="entry name" value="RSBT CO-ANTAGONIST PROTEIN RSBRC"/>
    <property type="match status" value="1"/>
</dbReference>
<name>A0A1I5V809_9PSEU</name>